<dbReference type="PRINTS" id="PR00081">
    <property type="entry name" value="GDHRDH"/>
</dbReference>
<comment type="function">
    <text evidence="1">Component of the nascent polypeptide-associated complex (NAC), a dynamic component of the ribosomal exit tunnel, protecting the emerging polypeptides from interaction with other cytoplasmic proteins to ensure appropriate nascent protein targeting. The NAC complex also promotes mitochondrial protein import by enhancing productive ribosome interactions with the outer mitochondrial membrane and blocks the inappropriate interaction of ribosomes translating non-secretory nascent polypeptides with translocation sites in the membrane of the endoplasmic reticulum. EGD1 may act as a transcription factor that exert a negative effect on the expression of several genes that are transcribed by RNA polymerase II.</text>
</comment>
<dbReference type="Pfam" id="PF01849">
    <property type="entry name" value="NAC"/>
    <property type="match status" value="1"/>
</dbReference>
<evidence type="ECO:0000256" key="4">
    <source>
        <dbReference type="ARBA" id="ARBA00005296"/>
    </source>
</evidence>
<comment type="subunit">
    <text evidence="13">Part of the nascent polypeptide-associated complex (NAC), consisting of EGD2 and EGD1. NAC associates with ribosomes via EGD1.</text>
</comment>
<comment type="similarity">
    <text evidence="4 15">Belongs to the NAC-beta family.</text>
</comment>
<keyword evidence="9" id="KW-0653">Protein transport</keyword>
<dbReference type="PROSITE" id="PS51151">
    <property type="entry name" value="NAC_AB"/>
    <property type="match status" value="1"/>
</dbReference>
<organism evidence="18 19">
    <name type="scientific">Aspergillus pseudonomiae</name>
    <dbReference type="NCBI Taxonomy" id="1506151"/>
    <lineage>
        <taxon>Eukaryota</taxon>
        <taxon>Fungi</taxon>
        <taxon>Dikarya</taxon>
        <taxon>Ascomycota</taxon>
        <taxon>Pezizomycotina</taxon>
        <taxon>Eurotiomycetes</taxon>
        <taxon>Eurotiomycetidae</taxon>
        <taxon>Eurotiales</taxon>
        <taxon>Aspergillaceae</taxon>
        <taxon>Aspergillus</taxon>
        <taxon>Aspergillus subgen. Circumdati</taxon>
    </lineage>
</organism>
<evidence type="ECO:0000256" key="1">
    <source>
        <dbReference type="ARBA" id="ARBA00002302"/>
    </source>
</evidence>
<evidence type="ECO:0000256" key="8">
    <source>
        <dbReference type="ARBA" id="ARBA00022491"/>
    </source>
</evidence>
<keyword evidence="6" id="KW-0813">Transport</keyword>
<keyword evidence="11 15" id="KW-0804">Transcription</keyword>
<evidence type="ECO:0000256" key="15">
    <source>
        <dbReference type="RuleBase" id="RU361272"/>
    </source>
</evidence>
<name>A0A5N7D2R8_9EURO</name>
<evidence type="ECO:0000256" key="13">
    <source>
        <dbReference type="ARBA" id="ARBA00025826"/>
    </source>
</evidence>
<dbReference type="PANTHER" id="PTHR10351">
    <property type="entry name" value="TRANSCRIPTION FACTOR BTF3 FAMILY MEMBER"/>
    <property type="match status" value="1"/>
</dbReference>
<dbReference type="OrthoDB" id="191139at2759"/>
<proteinExistence type="inferred from homology"/>
<keyword evidence="19" id="KW-1185">Reference proteome</keyword>
<evidence type="ECO:0000256" key="5">
    <source>
        <dbReference type="ARBA" id="ARBA00022192"/>
    </source>
</evidence>
<dbReference type="AlphaFoldDB" id="A0A5N7D2R8"/>
<comment type="subcellular location">
    <subcellularLocation>
        <location evidence="3">Cytoplasm</location>
    </subcellularLocation>
    <subcellularLocation>
        <location evidence="2">Nucleus</location>
    </subcellularLocation>
</comment>
<evidence type="ECO:0000256" key="11">
    <source>
        <dbReference type="ARBA" id="ARBA00023163"/>
    </source>
</evidence>
<dbReference type="Gene3D" id="2.20.70.30">
    <property type="entry name" value="Nascent polypeptide-associated complex domain"/>
    <property type="match status" value="1"/>
</dbReference>
<dbReference type="FunFam" id="2.20.70.30:FF:000003">
    <property type="entry name" value="Nascent polypeptide-associated complex subunit beta"/>
    <property type="match status" value="1"/>
</dbReference>
<evidence type="ECO:0000256" key="2">
    <source>
        <dbReference type="ARBA" id="ARBA00004123"/>
    </source>
</evidence>
<dbReference type="InterPro" id="IPR002347">
    <property type="entry name" value="SDR_fam"/>
</dbReference>
<evidence type="ECO:0000256" key="10">
    <source>
        <dbReference type="ARBA" id="ARBA00023015"/>
    </source>
</evidence>
<evidence type="ECO:0000256" key="9">
    <source>
        <dbReference type="ARBA" id="ARBA00022927"/>
    </source>
</evidence>
<dbReference type="Gene3D" id="3.40.50.720">
    <property type="entry name" value="NAD(P)-binding Rossmann-like Domain"/>
    <property type="match status" value="1"/>
</dbReference>
<accession>A0A5N7D2R8</accession>
<evidence type="ECO:0000313" key="19">
    <source>
        <dbReference type="Proteomes" id="UP000325579"/>
    </source>
</evidence>
<dbReference type="RefSeq" id="XP_031938005.1">
    <property type="nucleotide sequence ID" value="XM_032087918.1"/>
</dbReference>
<evidence type="ECO:0000256" key="7">
    <source>
        <dbReference type="ARBA" id="ARBA00022490"/>
    </source>
</evidence>
<dbReference type="Pfam" id="PF00106">
    <property type="entry name" value="adh_short"/>
    <property type="match status" value="1"/>
</dbReference>
<dbReference type="PRINTS" id="PR00080">
    <property type="entry name" value="SDRFAMILY"/>
</dbReference>
<dbReference type="CDD" id="cd22055">
    <property type="entry name" value="NAC_BTF3"/>
    <property type="match status" value="1"/>
</dbReference>
<dbReference type="InterPro" id="IPR002715">
    <property type="entry name" value="Nas_poly-pep-assoc_cplx_dom"/>
</dbReference>
<dbReference type="GeneID" id="43672609"/>
<gene>
    <name evidence="18" type="ORF">BDV37DRAFT_286429</name>
</gene>
<sequence length="481" mass="52448">MSLYQNLALNGSFAWQGLRHPLDMYSSLGPTLSEATFGLLGFSFEPRRDIGDLSGKVIFVTGGNAGLGKETVLQLAQHNPSRIYLAARDATKAREAISLIHDTISASVDIRHIDLDLSSFQSIRDAAEKFCSECDRLDILILNAGTMANPPELTKEGFEIQFGTNHIGHFLLTKLLLPTLKKTAGSPSSDVRIVTLSSVGSHAAPSFDVMTSTSALLAVHTLVRYSASKAANILFASELARRYPEILSVSVHPGAVSSELYRHTSAMNAVSRFGLNILSTVFRSIRTGAMNQLWAAGTEREQLVNGAYYVPIGVRGSSRFADDADMARKLWEWTENQIAEKSGKGTPRRKVKKVHKSSGADDKKLQATLKKMNVQPIQAIEEVNMFKEDGNVIHFGAPKVHASVPSNTFALYGNGEEKELTELVPGILNQLGPDSLASLRKLAESYQNMQKNQAGAEGKKDDDEDDIPDLVEGENFESNVE</sequence>
<evidence type="ECO:0000313" key="18">
    <source>
        <dbReference type="EMBL" id="KAE8400686.1"/>
    </source>
</evidence>
<dbReference type="SMART" id="SM01407">
    <property type="entry name" value="NAC"/>
    <property type="match status" value="1"/>
</dbReference>
<feature type="region of interest" description="Disordered" evidence="16">
    <location>
        <begin position="443"/>
        <end position="481"/>
    </location>
</feature>
<dbReference type="EMBL" id="ML736812">
    <property type="protein sequence ID" value="KAE8400686.1"/>
    <property type="molecule type" value="Genomic_DNA"/>
</dbReference>
<dbReference type="InterPro" id="IPR036291">
    <property type="entry name" value="NAD(P)-bd_dom_sf"/>
</dbReference>
<keyword evidence="12" id="KW-0539">Nucleus</keyword>
<dbReference type="GO" id="GO:0005737">
    <property type="term" value="C:cytoplasm"/>
    <property type="evidence" value="ECO:0007669"/>
    <property type="project" value="UniProtKB-SubCell"/>
</dbReference>
<keyword evidence="7" id="KW-0963">Cytoplasm</keyword>
<dbReference type="InterPro" id="IPR038187">
    <property type="entry name" value="NAC_A/B_dom_sf"/>
</dbReference>
<evidence type="ECO:0000256" key="16">
    <source>
        <dbReference type="SAM" id="MobiDB-lite"/>
    </source>
</evidence>
<evidence type="ECO:0000256" key="6">
    <source>
        <dbReference type="ARBA" id="ARBA00022448"/>
    </source>
</evidence>
<evidence type="ECO:0000256" key="3">
    <source>
        <dbReference type="ARBA" id="ARBA00004496"/>
    </source>
</evidence>
<dbReference type="Proteomes" id="UP000325579">
    <property type="component" value="Unassembled WGS sequence"/>
</dbReference>
<dbReference type="InterPro" id="IPR039370">
    <property type="entry name" value="BTF3"/>
</dbReference>
<feature type="compositionally biased region" description="Acidic residues" evidence="16">
    <location>
        <begin position="462"/>
        <end position="481"/>
    </location>
</feature>
<feature type="domain" description="NAC-A/B" evidence="17">
    <location>
        <begin position="359"/>
        <end position="424"/>
    </location>
</feature>
<evidence type="ECO:0000259" key="17">
    <source>
        <dbReference type="PROSITE" id="PS51151"/>
    </source>
</evidence>
<protein>
    <recommendedName>
        <fullName evidence="5 15">Nascent polypeptide-associated complex subunit beta</fullName>
    </recommendedName>
</protein>
<keyword evidence="10 15" id="KW-0805">Transcription regulation</keyword>
<keyword evidence="8" id="KW-0678">Repressor</keyword>
<evidence type="ECO:0000256" key="12">
    <source>
        <dbReference type="ARBA" id="ARBA00023242"/>
    </source>
</evidence>
<evidence type="ECO:0000256" key="14">
    <source>
        <dbReference type="RuleBase" id="RU000363"/>
    </source>
</evidence>
<comment type="similarity">
    <text evidence="14">Belongs to the short-chain dehydrogenases/reductases (SDR) family.</text>
</comment>
<dbReference type="SUPFAM" id="SSF51735">
    <property type="entry name" value="NAD(P)-binding Rossmann-fold domains"/>
    <property type="match status" value="1"/>
</dbReference>
<dbReference type="GO" id="GO:0015031">
    <property type="term" value="P:protein transport"/>
    <property type="evidence" value="ECO:0007669"/>
    <property type="project" value="UniProtKB-KW"/>
</dbReference>
<dbReference type="GO" id="GO:0005634">
    <property type="term" value="C:nucleus"/>
    <property type="evidence" value="ECO:0007669"/>
    <property type="project" value="UniProtKB-SubCell"/>
</dbReference>
<reference evidence="18 19" key="1">
    <citation type="submission" date="2019-04" db="EMBL/GenBank/DDBJ databases">
        <authorList>
            <consortium name="DOE Joint Genome Institute"/>
            <person name="Mondo S."/>
            <person name="Kjaerbolling I."/>
            <person name="Vesth T."/>
            <person name="Frisvad J.C."/>
            <person name="Nybo J.L."/>
            <person name="Theobald S."/>
            <person name="Kildgaard S."/>
            <person name="Isbrandt T."/>
            <person name="Kuo A."/>
            <person name="Sato A."/>
            <person name="Lyhne E.K."/>
            <person name="Kogle M.E."/>
            <person name="Wiebenga A."/>
            <person name="Kun R.S."/>
            <person name="Lubbers R.J."/>
            <person name="Makela M.R."/>
            <person name="Barry K."/>
            <person name="Chovatia M."/>
            <person name="Clum A."/>
            <person name="Daum C."/>
            <person name="Haridas S."/>
            <person name="He G."/>
            <person name="LaButti K."/>
            <person name="Lipzen A."/>
            <person name="Riley R."/>
            <person name="Salamov A."/>
            <person name="Simmons B.A."/>
            <person name="Magnuson J.K."/>
            <person name="Henrissat B."/>
            <person name="Mortensen U.H."/>
            <person name="Larsen T.O."/>
            <person name="Devries R.P."/>
            <person name="Grigoriev I.V."/>
            <person name="Machida M."/>
            <person name="Baker S.E."/>
            <person name="Andersen M.R."/>
            <person name="Cantor M.N."/>
            <person name="Hua S.X."/>
        </authorList>
    </citation>
    <scope>NUCLEOTIDE SEQUENCE [LARGE SCALE GENOMIC DNA]</scope>
    <source>
        <strain evidence="18 19">CBS 119388</strain>
    </source>
</reference>